<evidence type="ECO:0000256" key="12">
    <source>
        <dbReference type="ARBA" id="ARBA00023170"/>
    </source>
</evidence>
<sequence length="742" mass="79853">MYCLTARHSLGARTARLLLTTAFASSFAIGITTGPGMAQSRTAKPAAGEKTEKTPKKQQENEDGTINLDTVLIHGKGGKPPAYAGGQVATGSGVGLLGNKDVMDTPFSTVSYTSDHVKNREAQDIGAAIGATDPSVYVPSKRTIFETFYIRGFSSSADDVLFNGLAGMAPNMRGSTEFADRIEVLKGPSTFLYGMPPAGSVGGIVSLVPKRAEDTPLTRLTTSYSSDSLWGVHADIGRRFGENKEWGIRVNGVLRDGHTAVDDEKHGMKIGSVGLDWRGERARFSVDYYKQKEDMDGVNYFGLSLSPAVTQIPSARNGKHSLAAPWAFNSTETDAVVLRGEVDLTDSITAYAAVGRRSGGYDALITSQTLLNNAGDISVSATRQKTDGTQYSGEAGLRGNFALGGVTHEWNLSASGFKSRIEFETNAKRNFWNTNYNDLDFGPAPDLPLLPNGAIEQHLSSYAFSDTMKAFDDRLQVTVGARYQNVKREQFYLPNGQLASSYESSRLTPGIGIVYKATDSISLYANYIEGLSPGSTAPLNAANSGDILKPYKTTQYEVGAKWDMGSVTTSLALFQIEKPSAYIDPATQIYDVYGEQRNRGVELSVYGEIRSGLRLLGGIAYTDAKVTKSDKAETQGRHATGVPSVMAKLGLEYDVGTIEGLTLLGNISYTGKRYANNTNTLTVPDFTTLDLGARYTTRIGDNPLTLRAMVQNVTNESYWAGGDLSGGYGAPRTFLFSATMDF</sequence>
<dbReference type="GO" id="GO:0038023">
    <property type="term" value="F:signaling receptor activity"/>
    <property type="evidence" value="ECO:0007669"/>
    <property type="project" value="InterPro"/>
</dbReference>
<dbReference type="PANTHER" id="PTHR32552:SF82">
    <property type="entry name" value="FCUA PROTEIN"/>
    <property type="match status" value="1"/>
</dbReference>
<dbReference type="InterPro" id="IPR010917">
    <property type="entry name" value="TonB_rcpt_CS"/>
</dbReference>
<dbReference type="GO" id="GO:0015891">
    <property type="term" value="P:siderophore transport"/>
    <property type="evidence" value="ECO:0007669"/>
    <property type="project" value="InterPro"/>
</dbReference>
<dbReference type="InterPro" id="IPR010105">
    <property type="entry name" value="TonB_sidphr_rcpt"/>
</dbReference>
<dbReference type="InterPro" id="IPR000531">
    <property type="entry name" value="Beta-barrel_TonB"/>
</dbReference>
<organism evidence="21 22">
    <name type="scientific">Aquamicrobium lusatiense</name>
    <dbReference type="NCBI Taxonomy" id="89772"/>
    <lineage>
        <taxon>Bacteria</taxon>
        <taxon>Pseudomonadati</taxon>
        <taxon>Pseudomonadota</taxon>
        <taxon>Alphaproteobacteria</taxon>
        <taxon>Hyphomicrobiales</taxon>
        <taxon>Phyllobacteriaceae</taxon>
        <taxon>Aquamicrobium</taxon>
    </lineage>
</organism>
<evidence type="ECO:0000256" key="8">
    <source>
        <dbReference type="ARBA" id="ARBA00023004"/>
    </source>
</evidence>
<evidence type="ECO:0000256" key="16">
    <source>
        <dbReference type="RuleBase" id="RU003357"/>
    </source>
</evidence>
<dbReference type="NCBIfam" id="TIGR01783">
    <property type="entry name" value="TonB-siderophor"/>
    <property type="match status" value="1"/>
</dbReference>
<evidence type="ECO:0000256" key="13">
    <source>
        <dbReference type="ARBA" id="ARBA00023237"/>
    </source>
</evidence>
<comment type="subcellular location">
    <subcellularLocation>
        <location evidence="1 14">Cell outer membrane</location>
        <topology evidence="1 14">Multi-pass membrane protein</topology>
    </subcellularLocation>
</comment>
<dbReference type="InterPro" id="IPR037066">
    <property type="entry name" value="Plug_dom_sf"/>
</dbReference>
<feature type="compositionally biased region" description="Basic and acidic residues" evidence="17">
    <location>
        <begin position="47"/>
        <end position="60"/>
    </location>
</feature>
<dbReference type="PANTHER" id="PTHR32552">
    <property type="entry name" value="FERRICHROME IRON RECEPTOR-RELATED"/>
    <property type="match status" value="1"/>
</dbReference>
<dbReference type="Pfam" id="PF07715">
    <property type="entry name" value="Plug"/>
    <property type="match status" value="1"/>
</dbReference>
<dbReference type="AlphaFoldDB" id="A0A7W9S4H3"/>
<evidence type="ECO:0000256" key="4">
    <source>
        <dbReference type="ARBA" id="ARBA00022452"/>
    </source>
</evidence>
<feature type="chain" id="PRO_5030786948" evidence="18">
    <location>
        <begin position="25"/>
        <end position="742"/>
    </location>
</feature>
<feature type="short sequence motif" description="TonB C-terminal box" evidence="15">
    <location>
        <begin position="725"/>
        <end position="742"/>
    </location>
</feature>
<evidence type="ECO:0000259" key="20">
    <source>
        <dbReference type="Pfam" id="PF07715"/>
    </source>
</evidence>
<evidence type="ECO:0000313" key="21">
    <source>
        <dbReference type="EMBL" id="MBB6013946.1"/>
    </source>
</evidence>
<evidence type="ECO:0000256" key="15">
    <source>
        <dbReference type="PROSITE-ProRule" id="PRU10144"/>
    </source>
</evidence>
<evidence type="ECO:0000256" key="5">
    <source>
        <dbReference type="ARBA" id="ARBA00022496"/>
    </source>
</evidence>
<evidence type="ECO:0000256" key="7">
    <source>
        <dbReference type="ARBA" id="ARBA00022729"/>
    </source>
</evidence>
<dbReference type="Pfam" id="PF00593">
    <property type="entry name" value="TonB_dep_Rec_b-barrel"/>
    <property type="match status" value="1"/>
</dbReference>
<dbReference type="InterPro" id="IPR036942">
    <property type="entry name" value="Beta-barrel_TonB_sf"/>
</dbReference>
<protein>
    <submittedName>
        <fullName evidence="21">Iron complex outermembrane receptor protein</fullName>
    </submittedName>
</protein>
<dbReference type="InterPro" id="IPR012910">
    <property type="entry name" value="Plug_dom"/>
</dbReference>
<dbReference type="CDD" id="cd01347">
    <property type="entry name" value="ligand_gated_channel"/>
    <property type="match status" value="1"/>
</dbReference>
<keyword evidence="6 14" id="KW-0812">Transmembrane</keyword>
<feature type="region of interest" description="Disordered" evidence="17">
    <location>
        <begin position="34"/>
        <end position="63"/>
    </location>
</feature>
<name>A0A7W9S4H3_9HYPH</name>
<dbReference type="GO" id="GO:0015344">
    <property type="term" value="F:siderophore uptake transmembrane transporter activity"/>
    <property type="evidence" value="ECO:0007669"/>
    <property type="project" value="TreeGrafter"/>
</dbReference>
<dbReference type="InterPro" id="IPR039426">
    <property type="entry name" value="TonB-dep_rcpt-like"/>
</dbReference>
<comment type="caution">
    <text evidence="21">The sequence shown here is derived from an EMBL/GenBank/DDBJ whole genome shotgun (WGS) entry which is preliminary data.</text>
</comment>
<keyword evidence="4 14" id="KW-1134">Transmembrane beta strand</keyword>
<dbReference type="Gene3D" id="2.40.170.20">
    <property type="entry name" value="TonB-dependent receptor, beta-barrel domain"/>
    <property type="match status" value="1"/>
</dbReference>
<evidence type="ECO:0000256" key="14">
    <source>
        <dbReference type="PROSITE-ProRule" id="PRU01360"/>
    </source>
</evidence>
<dbReference type="SUPFAM" id="SSF56935">
    <property type="entry name" value="Porins"/>
    <property type="match status" value="1"/>
</dbReference>
<evidence type="ECO:0000256" key="18">
    <source>
        <dbReference type="SAM" id="SignalP"/>
    </source>
</evidence>
<keyword evidence="22" id="KW-1185">Reference proteome</keyword>
<reference evidence="21 22" key="1">
    <citation type="submission" date="2020-08" db="EMBL/GenBank/DDBJ databases">
        <title>Genomic Encyclopedia of Type Strains, Phase IV (KMG-IV): sequencing the most valuable type-strain genomes for metagenomic binning, comparative biology and taxonomic classification.</title>
        <authorList>
            <person name="Goeker M."/>
        </authorList>
    </citation>
    <scope>NUCLEOTIDE SEQUENCE [LARGE SCALE GENOMIC DNA]</scope>
    <source>
        <strain evidence="21 22">DSM 11099</strain>
    </source>
</reference>
<dbReference type="PROSITE" id="PS01156">
    <property type="entry name" value="TONB_DEPENDENT_REC_2"/>
    <property type="match status" value="1"/>
</dbReference>
<comment type="similarity">
    <text evidence="2 14 16">Belongs to the TonB-dependent receptor family.</text>
</comment>
<keyword evidence="12 21" id="KW-0675">Receptor</keyword>
<gene>
    <name evidence="21" type="ORF">HNR59_003340</name>
</gene>
<dbReference type="Gene3D" id="2.170.130.10">
    <property type="entry name" value="TonB-dependent receptor, plug domain"/>
    <property type="match status" value="1"/>
</dbReference>
<keyword evidence="13 14" id="KW-0998">Cell outer membrane</keyword>
<evidence type="ECO:0000256" key="17">
    <source>
        <dbReference type="SAM" id="MobiDB-lite"/>
    </source>
</evidence>
<dbReference type="Proteomes" id="UP000533306">
    <property type="component" value="Unassembled WGS sequence"/>
</dbReference>
<keyword evidence="11 14" id="KW-0472">Membrane</keyword>
<keyword evidence="5" id="KW-0410">Iron transport</keyword>
<keyword evidence="7 18" id="KW-0732">Signal</keyword>
<feature type="domain" description="TonB-dependent receptor-like beta-barrel" evidence="19">
    <location>
        <begin position="296"/>
        <end position="713"/>
    </location>
</feature>
<keyword evidence="9" id="KW-0406">Ion transport</keyword>
<feature type="domain" description="TonB-dependent receptor plug" evidence="20">
    <location>
        <begin position="102"/>
        <end position="199"/>
    </location>
</feature>
<evidence type="ECO:0000256" key="9">
    <source>
        <dbReference type="ARBA" id="ARBA00023065"/>
    </source>
</evidence>
<dbReference type="GO" id="GO:0009279">
    <property type="term" value="C:cell outer membrane"/>
    <property type="evidence" value="ECO:0007669"/>
    <property type="project" value="UniProtKB-SubCell"/>
</dbReference>
<proteinExistence type="inferred from homology"/>
<keyword evidence="8" id="KW-0408">Iron</keyword>
<evidence type="ECO:0000256" key="6">
    <source>
        <dbReference type="ARBA" id="ARBA00022692"/>
    </source>
</evidence>
<dbReference type="RefSeq" id="WP_210307389.1">
    <property type="nucleotide sequence ID" value="NZ_JACHEU010000003.1"/>
</dbReference>
<evidence type="ECO:0000313" key="22">
    <source>
        <dbReference type="Proteomes" id="UP000533306"/>
    </source>
</evidence>
<accession>A0A7W9S4H3</accession>
<feature type="signal peptide" evidence="18">
    <location>
        <begin position="1"/>
        <end position="24"/>
    </location>
</feature>
<dbReference type="EMBL" id="JACHEU010000003">
    <property type="protein sequence ID" value="MBB6013946.1"/>
    <property type="molecule type" value="Genomic_DNA"/>
</dbReference>
<keyword evidence="10 16" id="KW-0798">TonB box</keyword>
<dbReference type="PROSITE" id="PS52016">
    <property type="entry name" value="TONB_DEPENDENT_REC_3"/>
    <property type="match status" value="1"/>
</dbReference>
<evidence type="ECO:0000256" key="3">
    <source>
        <dbReference type="ARBA" id="ARBA00022448"/>
    </source>
</evidence>
<keyword evidence="3 14" id="KW-0813">Transport</keyword>
<evidence type="ECO:0000256" key="10">
    <source>
        <dbReference type="ARBA" id="ARBA00023077"/>
    </source>
</evidence>
<evidence type="ECO:0000256" key="1">
    <source>
        <dbReference type="ARBA" id="ARBA00004571"/>
    </source>
</evidence>
<evidence type="ECO:0000259" key="19">
    <source>
        <dbReference type="Pfam" id="PF00593"/>
    </source>
</evidence>
<evidence type="ECO:0000256" key="11">
    <source>
        <dbReference type="ARBA" id="ARBA00023136"/>
    </source>
</evidence>
<evidence type="ECO:0000256" key="2">
    <source>
        <dbReference type="ARBA" id="ARBA00009810"/>
    </source>
</evidence>